<protein>
    <submittedName>
        <fullName evidence="2">Uncharacterized protein</fullName>
    </submittedName>
</protein>
<feature type="region of interest" description="Disordered" evidence="1">
    <location>
        <begin position="37"/>
        <end position="62"/>
    </location>
</feature>
<sequence length="62" mass="6794">MAGKQASEKPTLTELLQWLDVLGGWQQHLTREAIKELASQGRPSRSGPGAAAGRANRRRRKA</sequence>
<evidence type="ECO:0000313" key="2">
    <source>
        <dbReference type="EMBL" id="KKN71636.1"/>
    </source>
</evidence>
<gene>
    <name evidence="2" type="ORF">LCGC14_0418640</name>
</gene>
<reference evidence="2" key="1">
    <citation type="journal article" date="2015" name="Nature">
        <title>Complex archaea that bridge the gap between prokaryotes and eukaryotes.</title>
        <authorList>
            <person name="Spang A."/>
            <person name="Saw J.H."/>
            <person name="Jorgensen S.L."/>
            <person name="Zaremba-Niedzwiedzka K."/>
            <person name="Martijn J."/>
            <person name="Lind A.E."/>
            <person name="van Eijk R."/>
            <person name="Schleper C."/>
            <person name="Guy L."/>
            <person name="Ettema T.J."/>
        </authorList>
    </citation>
    <scope>NUCLEOTIDE SEQUENCE</scope>
</reference>
<name>A0A0F9VDI1_9ZZZZ</name>
<feature type="compositionally biased region" description="Low complexity" evidence="1">
    <location>
        <begin position="41"/>
        <end position="54"/>
    </location>
</feature>
<proteinExistence type="predicted"/>
<accession>A0A0F9VDI1</accession>
<organism evidence="2">
    <name type="scientific">marine sediment metagenome</name>
    <dbReference type="NCBI Taxonomy" id="412755"/>
    <lineage>
        <taxon>unclassified sequences</taxon>
        <taxon>metagenomes</taxon>
        <taxon>ecological metagenomes</taxon>
    </lineage>
</organism>
<comment type="caution">
    <text evidence="2">The sequence shown here is derived from an EMBL/GenBank/DDBJ whole genome shotgun (WGS) entry which is preliminary data.</text>
</comment>
<dbReference type="EMBL" id="LAZR01000379">
    <property type="protein sequence ID" value="KKN71636.1"/>
    <property type="molecule type" value="Genomic_DNA"/>
</dbReference>
<dbReference type="AlphaFoldDB" id="A0A0F9VDI1"/>
<evidence type="ECO:0000256" key="1">
    <source>
        <dbReference type="SAM" id="MobiDB-lite"/>
    </source>
</evidence>